<evidence type="ECO:0008006" key="3">
    <source>
        <dbReference type="Google" id="ProtNLM"/>
    </source>
</evidence>
<gene>
    <name evidence="1" type="ORF">Back2_25130</name>
</gene>
<organism evidence="1 2">
    <name type="scientific">Nocardioides baekrokdamisoli</name>
    <dbReference type="NCBI Taxonomy" id="1804624"/>
    <lineage>
        <taxon>Bacteria</taxon>
        <taxon>Bacillati</taxon>
        <taxon>Actinomycetota</taxon>
        <taxon>Actinomycetes</taxon>
        <taxon>Propionibacteriales</taxon>
        <taxon>Nocardioidaceae</taxon>
        <taxon>Nocardioides</taxon>
    </lineage>
</organism>
<evidence type="ECO:0000313" key="2">
    <source>
        <dbReference type="Proteomes" id="UP000271573"/>
    </source>
</evidence>
<dbReference type="AlphaFoldDB" id="A0A3G9IIN4"/>
<dbReference type="Proteomes" id="UP000271573">
    <property type="component" value="Chromosome"/>
</dbReference>
<dbReference type="EMBL" id="AP019307">
    <property type="protein sequence ID" value="BBH18226.1"/>
    <property type="molecule type" value="Genomic_DNA"/>
</dbReference>
<reference evidence="1 2" key="1">
    <citation type="submission" date="2018-11" db="EMBL/GenBank/DDBJ databases">
        <title>Complete genome sequence of Nocardioides baekrokdamisoli strain KCTC 39748.</title>
        <authorList>
            <person name="Kang S.W."/>
            <person name="Lee K.C."/>
            <person name="Kim K.K."/>
            <person name="Kim J.S."/>
            <person name="Kim D.S."/>
            <person name="Ko S.H."/>
            <person name="Yang S.H."/>
            <person name="Shin Y.K."/>
            <person name="Lee J.S."/>
        </authorList>
    </citation>
    <scope>NUCLEOTIDE SEQUENCE [LARGE SCALE GENOMIC DNA]</scope>
    <source>
        <strain evidence="1 2">KCTC 39748</strain>
    </source>
</reference>
<proteinExistence type="predicted"/>
<name>A0A3G9IIN4_9ACTN</name>
<accession>A0A3G9IIN4</accession>
<dbReference type="KEGG" id="nbe:Back2_25130"/>
<keyword evidence="2" id="KW-1185">Reference proteome</keyword>
<sequence length="108" mass="11465">MTFAGELAGRGVVVIDNGARRVTYEPVAAEIETGTKVSAGDVVGVMELGGSHCYPDACLHLGLIDDASDDYLDPLTLFASASDVRLLPLWAGEEFGLEVDLTRLFHSP</sequence>
<protein>
    <recommendedName>
        <fullName evidence="3">Peptidase M23 domain-containing protein</fullName>
    </recommendedName>
</protein>
<evidence type="ECO:0000313" key="1">
    <source>
        <dbReference type="EMBL" id="BBH18226.1"/>
    </source>
</evidence>